<evidence type="ECO:0000313" key="2">
    <source>
        <dbReference type="EMBL" id="KAK2850955.1"/>
    </source>
</evidence>
<reference evidence="2" key="1">
    <citation type="submission" date="2023-07" db="EMBL/GenBank/DDBJ databases">
        <title>Chromosome-level Genome Assembly of Striped Snakehead (Channa striata).</title>
        <authorList>
            <person name="Liu H."/>
        </authorList>
    </citation>
    <scope>NUCLEOTIDE SEQUENCE</scope>
    <source>
        <strain evidence="2">Gz</strain>
        <tissue evidence="2">Muscle</tissue>
    </source>
</reference>
<gene>
    <name evidence="2" type="ORF">Q5P01_007231</name>
</gene>
<name>A0AA88N3J5_CHASR</name>
<protein>
    <submittedName>
        <fullName evidence="2">Uncharacterized protein</fullName>
    </submittedName>
</protein>
<organism evidence="2 3">
    <name type="scientific">Channa striata</name>
    <name type="common">Snakehead murrel</name>
    <name type="synonym">Ophicephalus striatus</name>
    <dbReference type="NCBI Taxonomy" id="64152"/>
    <lineage>
        <taxon>Eukaryota</taxon>
        <taxon>Metazoa</taxon>
        <taxon>Chordata</taxon>
        <taxon>Craniata</taxon>
        <taxon>Vertebrata</taxon>
        <taxon>Euteleostomi</taxon>
        <taxon>Actinopterygii</taxon>
        <taxon>Neopterygii</taxon>
        <taxon>Teleostei</taxon>
        <taxon>Neoteleostei</taxon>
        <taxon>Acanthomorphata</taxon>
        <taxon>Anabantaria</taxon>
        <taxon>Anabantiformes</taxon>
        <taxon>Channoidei</taxon>
        <taxon>Channidae</taxon>
        <taxon>Channa</taxon>
    </lineage>
</organism>
<dbReference type="Proteomes" id="UP001187415">
    <property type="component" value="Unassembled WGS sequence"/>
</dbReference>
<dbReference type="AlphaFoldDB" id="A0AA88N3J5"/>
<accession>A0AA88N3J5</accession>
<keyword evidence="3" id="KW-1185">Reference proteome</keyword>
<dbReference type="EMBL" id="JAUPFM010000005">
    <property type="protein sequence ID" value="KAK2850955.1"/>
    <property type="molecule type" value="Genomic_DNA"/>
</dbReference>
<sequence length="80" mass="9346">MQVKRTAVTLYFIVCSRLQAAVRTDRADHRDPGHTPEDHGQRRTYELDSEREKEGAATHSRLHPGKRKKARQRTKRQPRA</sequence>
<proteinExistence type="predicted"/>
<comment type="caution">
    <text evidence="2">The sequence shown here is derived from an EMBL/GenBank/DDBJ whole genome shotgun (WGS) entry which is preliminary data.</text>
</comment>
<feature type="region of interest" description="Disordered" evidence="1">
    <location>
        <begin position="23"/>
        <end position="80"/>
    </location>
</feature>
<evidence type="ECO:0000313" key="3">
    <source>
        <dbReference type="Proteomes" id="UP001187415"/>
    </source>
</evidence>
<feature type="compositionally biased region" description="Basic residues" evidence="1">
    <location>
        <begin position="60"/>
        <end position="80"/>
    </location>
</feature>
<feature type="compositionally biased region" description="Basic and acidic residues" evidence="1">
    <location>
        <begin position="23"/>
        <end position="56"/>
    </location>
</feature>
<evidence type="ECO:0000256" key="1">
    <source>
        <dbReference type="SAM" id="MobiDB-lite"/>
    </source>
</evidence>